<comment type="caution">
    <text evidence="2">The sequence shown here is derived from an EMBL/GenBank/DDBJ whole genome shotgun (WGS) entry which is preliminary data.</text>
</comment>
<evidence type="ECO:0000256" key="1">
    <source>
        <dbReference type="SAM" id="Phobius"/>
    </source>
</evidence>
<keyword evidence="1" id="KW-1133">Transmembrane helix</keyword>
<evidence type="ECO:0000313" key="3">
    <source>
        <dbReference type="Proteomes" id="UP001205603"/>
    </source>
</evidence>
<protein>
    <submittedName>
        <fullName evidence="2">Uncharacterized protein</fullName>
    </submittedName>
</protein>
<dbReference type="Proteomes" id="UP001205603">
    <property type="component" value="Unassembled WGS sequence"/>
</dbReference>
<keyword evidence="1" id="KW-0472">Membrane</keyword>
<name>A0ABT1MIW4_9BACT</name>
<gene>
    <name evidence="2" type="ORF">NMU02_09515</name>
</gene>
<keyword evidence="1" id="KW-0812">Transmembrane</keyword>
<sequence>MGKTLKYILMAFFVTIAVSTAIVRNTISQKLTNYEGITSGLFYGEQSTNNGKNIAFLNAIQNDTPFLITTQDNPVPSFLRAGQKNNHHLQFKQDLIGTESYLYIAYKSTLRSHTQHYSLLRSKGHYLYSLCKLLI</sequence>
<evidence type="ECO:0000313" key="2">
    <source>
        <dbReference type="EMBL" id="MCP9612329.1"/>
    </source>
</evidence>
<dbReference type="RefSeq" id="WP_255027620.1">
    <property type="nucleotide sequence ID" value="NZ_JANDHW010000008.1"/>
</dbReference>
<dbReference type="EMBL" id="JANDHW010000008">
    <property type="protein sequence ID" value="MCP9612329.1"/>
    <property type="molecule type" value="Genomic_DNA"/>
</dbReference>
<reference evidence="2 3" key="1">
    <citation type="submission" date="2022-07" db="EMBL/GenBank/DDBJ databases">
        <title>Fecal culturing of patients with breast cancer.</title>
        <authorList>
            <person name="Teng N.M.Y."/>
            <person name="Kiu R."/>
            <person name="Evans R."/>
            <person name="Baker D.J."/>
            <person name="Zenner C."/>
            <person name="Robinson S.D."/>
            <person name="Hall L.J."/>
        </authorList>
    </citation>
    <scope>NUCLEOTIDE SEQUENCE [LARGE SCALE GENOMIC DNA]</scope>
    <source>
        <strain evidence="2 3">LH1063</strain>
    </source>
</reference>
<proteinExistence type="predicted"/>
<keyword evidence="3" id="KW-1185">Reference proteome</keyword>
<organism evidence="2 3">
    <name type="scientific">Coprobacter tertius</name>
    <dbReference type="NCBI Taxonomy" id="2944915"/>
    <lineage>
        <taxon>Bacteria</taxon>
        <taxon>Pseudomonadati</taxon>
        <taxon>Bacteroidota</taxon>
        <taxon>Bacteroidia</taxon>
        <taxon>Bacteroidales</taxon>
        <taxon>Barnesiellaceae</taxon>
        <taxon>Coprobacter</taxon>
    </lineage>
</organism>
<accession>A0ABT1MIW4</accession>
<feature type="transmembrane region" description="Helical" evidence="1">
    <location>
        <begin position="7"/>
        <end position="23"/>
    </location>
</feature>